<dbReference type="AlphaFoldDB" id="A0AAD8L9S5"/>
<organism evidence="1 2">
    <name type="scientific">Tagetes erecta</name>
    <name type="common">African marigold</name>
    <dbReference type="NCBI Taxonomy" id="13708"/>
    <lineage>
        <taxon>Eukaryota</taxon>
        <taxon>Viridiplantae</taxon>
        <taxon>Streptophyta</taxon>
        <taxon>Embryophyta</taxon>
        <taxon>Tracheophyta</taxon>
        <taxon>Spermatophyta</taxon>
        <taxon>Magnoliopsida</taxon>
        <taxon>eudicotyledons</taxon>
        <taxon>Gunneridae</taxon>
        <taxon>Pentapetalae</taxon>
        <taxon>asterids</taxon>
        <taxon>campanulids</taxon>
        <taxon>Asterales</taxon>
        <taxon>Asteraceae</taxon>
        <taxon>Asteroideae</taxon>
        <taxon>Heliantheae alliance</taxon>
        <taxon>Tageteae</taxon>
        <taxon>Tagetes</taxon>
    </lineage>
</organism>
<proteinExistence type="predicted"/>
<keyword evidence="2" id="KW-1185">Reference proteome</keyword>
<comment type="caution">
    <text evidence="1">The sequence shown here is derived from an EMBL/GenBank/DDBJ whole genome shotgun (WGS) entry which is preliminary data.</text>
</comment>
<name>A0AAD8L9S5_TARER</name>
<dbReference type="Proteomes" id="UP001229421">
    <property type="component" value="Unassembled WGS sequence"/>
</dbReference>
<dbReference type="EMBL" id="JAUHHV010000001">
    <property type="protein sequence ID" value="KAK1438434.1"/>
    <property type="molecule type" value="Genomic_DNA"/>
</dbReference>
<protein>
    <submittedName>
        <fullName evidence="1">Uncharacterized protein</fullName>
    </submittedName>
</protein>
<evidence type="ECO:0000313" key="1">
    <source>
        <dbReference type="EMBL" id="KAK1438434.1"/>
    </source>
</evidence>
<evidence type="ECO:0000313" key="2">
    <source>
        <dbReference type="Proteomes" id="UP001229421"/>
    </source>
</evidence>
<accession>A0AAD8L9S5</accession>
<gene>
    <name evidence="1" type="ORF">QVD17_04243</name>
</gene>
<reference evidence="1" key="1">
    <citation type="journal article" date="2023" name="bioRxiv">
        <title>Improved chromosome-level genome assembly for marigold (Tagetes erecta).</title>
        <authorList>
            <person name="Jiang F."/>
            <person name="Yuan L."/>
            <person name="Wang S."/>
            <person name="Wang H."/>
            <person name="Xu D."/>
            <person name="Wang A."/>
            <person name="Fan W."/>
        </authorList>
    </citation>
    <scope>NUCLEOTIDE SEQUENCE</scope>
    <source>
        <strain evidence="1">WSJ</strain>
        <tissue evidence="1">Leaf</tissue>
    </source>
</reference>
<sequence>MDRRGDLFKRLQFSTDTLRSLDKFDLCIELPHMVDATSIFGLLQHLHGVKFLTLNSELVEFLALTMEKHILHSPSPFANLMGLKIYPKFVYVNVYGEQRPLSTEIKNYFLDGSPSASFTFISRKELAMKTRIRIKDYYHEEKMYWLTSMESRGSKCTIT</sequence>